<proteinExistence type="inferred from homology"/>
<dbReference type="InterPro" id="IPR001509">
    <property type="entry name" value="Epimerase_deHydtase"/>
</dbReference>
<dbReference type="PANTHER" id="PTHR43103:SF5">
    <property type="entry name" value="4-EPIMERASE, PUTATIVE (AFU_ORTHOLOGUE AFUA_7G00360)-RELATED"/>
    <property type="match status" value="1"/>
</dbReference>
<keyword evidence="3" id="KW-0520">NAD</keyword>
<dbReference type="PANTHER" id="PTHR43103">
    <property type="entry name" value="NUCLEOSIDE-DIPHOSPHATE-SUGAR EPIMERASE"/>
    <property type="match status" value="1"/>
</dbReference>
<feature type="compositionally biased region" description="Basic and acidic residues" evidence="4">
    <location>
        <begin position="274"/>
        <end position="291"/>
    </location>
</feature>
<accession>A0A1H7YE43</accession>
<dbReference type="AlphaFoldDB" id="A0A1H7YE43"/>
<reference evidence="6 7" key="1">
    <citation type="submission" date="2016-10" db="EMBL/GenBank/DDBJ databases">
        <authorList>
            <person name="de Groot N.N."/>
        </authorList>
    </citation>
    <scope>NUCLEOTIDE SEQUENCE [LARGE SCALE GENOMIC DNA]</scope>
    <source>
        <strain evidence="6 7">DSM 43357</strain>
    </source>
</reference>
<dbReference type="Proteomes" id="UP000198953">
    <property type="component" value="Unassembled WGS sequence"/>
</dbReference>
<sequence>MTYRILVTGAAGRVGTALRPLLARPGRVLRLLDLAPLGRAAPGEELIQASFTDQDAIDRACRDVDAVVHLGGLSGEGPWERLLAANVDGTQRVLEAVRRRGVRKAVLASSIHAAGFLTRDDARAAGDGGLLPADAPPRPDTFYGVSKAALEALGALYHSRFGIDVSCLRIGAFRPRPVSPPDLAVWLSHQDAARLVEACLAAHPPTFRILWGISGNTRRWWSLAEGTAIGYRPRDDAERFAGDVPGAGAFDPADPLLHRVGGGFCAMPLGGSAGERRGRQAHGAERVEGEH</sequence>
<evidence type="ECO:0000256" key="4">
    <source>
        <dbReference type="SAM" id="MobiDB-lite"/>
    </source>
</evidence>
<dbReference type="InterPro" id="IPR020904">
    <property type="entry name" value="Sc_DH/Rdtase_CS"/>
</dbReference>
<dbReference type="InterPro" id="IPR036291">
    <property type="entry name" value="NAD(P)-bd_dom_sf"/>
</dbReference>
<dbReference type="RefSeq" id="WP_091103311.1">
    <property type="nucleotide sequence ID" value="NZ_FOBF01000013.1"/>
</dbReference>
<dbReference type="CDD" id="cd08946">
    <property type="entry name" value="SDR_e"/>
    <property type="match status" value="1"/>
</dbReference>
<comment type="similarity">
    <text evidence="1">Belongs to the NAD(P)-dependent epimerase/dehydratase family.</text>
</comment>
<feature type="region of interest" description="Disordered" evidence="4">
    <location>
        <begin position="271"/>
        <end position="291"/>
    </location>
</feature>
<keyword evidence="2" id="KW-0560">Oxidoreductase</keyword>
<evidence type="ECO:0000259" key="5">
    <source>
        <dbReference type="Pfam" id="PF01370"/>
    </source>
</evidence>
<protein>
    <submittedName>
        <fullName evidence="6">Nucleoside-diphosphate-sugar epimerase</fullName>
    </submittedName>
</protein>
<dbReference type="EMBL" id="FOBF01000013">
    <property type="protein sequence ID" value="SEM44502.1"/>
    <property type="molecule type" value="Genomic_DNA"/>
</dbReference>
<evidence type="ECO:0000256" key="3">
    <source>
        <dbReference type="ARBA" id="ARBA00023027"/>
    </source>
</evidence>
<dbReference type="GO" id="GO:0016491">
    <property type="term" value="F:oxidoreductase activity"/>
    <property type="evidence" value="ECO:0007669"/>
    <property type="project" value="UniProtKB-KW"/>
</dbReference>
<organism evidence="6 7">
    <name type="scientific">Nonomuraea pusilla</name>
    <dbReference type="NCBI Taxonomy" id="46177"/>
    <lineage>
        <taxon>Bacteria</taxon>
        <taxon>Bacillati</taxon>
        <taxon>Actinomycetota</taxon>
        <taxon>Actinomycetes</taxon>
        <taxon>Streptosporangiales</taxon>
        <taxon>Streptosporangiaceae</taxon>
        <taxon>Nonomuraea</taxon>
    </lineage>
</organism>
<evidence type="ECO:0000313" key="7">
    <source>
        <dbReference type="Proteomes" id="UP000198953"/>
    </source>
</evidence>
<keyword evidence="7" id="KW-1185">Reference proteome</keyword>
<dbReference type="Gene3D" id="3.40.50.720">
    <property type="entry name" value="NAD(P)-binding Rossmann-like Domain"/>
    <property type="match status" value="1"/>
</dbReference>
<feature type="domain" description="NAD-dependent epimerase/dehydratase" evidence="5">
    <location>
        <begin position="5"/>
        <end position="170"/>
    </location>
</feature>
<dbReference type="OrthoDB" id="8770295at2"/>
<dbReference type="Pfam" id="PF01370">
    <property type="entry name" value="Epimerase"/>
    <property type="match status" value="1"/>
</dbReference>
<dbReference type="SUPFAM" id="SSF51735">
    <property type="entry name" value="NAD(P)-binding Rossmann-fold domains"/>
    <property type="match status" value="1"/>
</dbReference>
<evidence type="ECO:0000256" key="2">
    <source>
        <dbReference type="ARBA" id="ARBA00023002"/>
    </source>
</evidence>
<dbReference type="STRING" id="46177.SAMN05660976_05184"/>
<evidence type="ECO:0000256" key="1">
    <source>
        <dbReference type="ARBA" id="ARBA00007637"/>
    </source>
</evidence>
<evidence type="ECO:0000313" key="6">
    <source>
        <dbReference type="EMBL" id="SEM44502.1"/>
    </source>
</evidence>
<name>A0A1H7YE43_9ACTN</name>
<gene>
    <name evidence="6" type="ORF">SAMN05660976_05184</name>
</gene>
<dbReference type="PROSITE" id="PS00061">
    <property type="entry name" value="ADH_SHORT"/>
    <property type="match status" value="1"/>
</dbReference>